<proteinExistence type="predicted"/>
<organism evidence="2 3">
    <name type="scientific">Nocardia terpenica</name>
    <dbReference type="NCBI Taxonomy" id="455432"/>
    <lineage>
        <taxon>Bacteria</taxon>
        <taxon>Bacillati</taxon>
        <taxon>Actinomycetota</taxon>
        <taxon>Actinomycetes</taxon>
        <taxon>Mycobacteriales</taxon>
        <taxon>Nocardiaceae</taxon>
        <taxon>Nocardia</taxon>
    </lineage>
</organism>
<name>A0A164K999_9NOCA</name>
<feature type="domain" description="Rv3651-like N-terminal" evidence="1">
    <location>
        <begin position="13"/>
        <end position="107"/>
    </location>
</feature>
<sequence>MGNPAEAPGRHRLLVECLAGDTLEPTVIVDDQGPRRFNRLFRAFRGSELGRILPSVDAGLALLAQAARKATPYSEDLPGRECAVPAKCIPVLGPSGAVHAVRMDLGDIGTDSGTPVVPLEFDSRYIARFGTSHGQVPASFCTDTTWTLPALLEQVVWLDKRLELIAMFDPIDPASRWCESLVIHDPGTGSKRHLWMAVRSATDQQGTRVVRGVIADITAIIPAPSRDPVTEHLSTRTPRGHGSALMDLRTTLMHSFYCRNDPRLAPWRHRNPQIHPSDRLAVLQVLTDLAGNRSAQIALRIRFTDDEPWTTLHAICSPMANYSRPQANIDFWIENHN</sequence>
<reference evidence="2 3" key="1">
    <citation type="submission" date="2016-04" db="EMBL/GenBank/DDBJ databases">
        <authorList>
            <person name="Evans L.H."/>
            <person name="Alamgir A."/>
            <person name="Owens N."/>
            <person name="Weber N.D."/>
            <person name="Virtaneva K."/>
            <person name="Barbian K."/>
            <person name="Babar A."/>
            <person name="Rosenke K."/>
        </authorList>
    </citation>
    <scope>NUCLEOTIDE SEQUENCE [LARGE SCALE GENOMIC DNA]</scope>
    <source>
        <strain evidence="2 3">IFM 0406</strain>
    </source>
</reference>
<dbReference type="EMBL" id="LWGR01000013">
    <property type="protein sequence ID" value="KZM71171.1"/>
    <property type="molecule type" value="Genomic_DNA"/>
</dbReference>
<dbReference type="STRING" id="455432.AWN90_42475"/>
<dbReference type="Proteomes" id="UP000076512">
    <property type="component" value="Unassembled WGS sequence"/>
</dbReference>
<accession>A0A164K999</accession>
<comment type="caution">
    <text evidence="2">The sequence shown here is derived from an EMBL/GenBank/DDBJ whole genome shotgun (WGS) entry which is preliminary data.</text>
</comment>
<dbReference type="Pfam" id="PF18007">
    <property type="entry name" value="Rv3651-like_N"/>
    <property type="match status" value="1"/>
</dbReference>
<dbReference type="InterPro" id="IPR041458">
    <property type="entry name" value="Rv3651-like_N"/>
</dbReference>
<gene>
    <name evidence="2" type="ORF">AWN90_42475</name>
</gene>
<dbReference type="AlphaFoldDB" id="A0A164K999"/>
<protein>
    <recommendedName>
        <fullName evidence="1">Rv3651-like N-terminal domain-containing protein</fullName>
    </recommendedName>
</protein>
<keyword evidence="3" id="KW-1185">Reference proteome</keyword>
<evidence type="ECO:0000259" key="1">
    <source>
        <dbReference type="Pfam" id="PF18007"/>
    </source>
</evidence>
<evidence type="ECO:0000313" key="3">
    <source>
        <dbReference type="Proteomes" id="UP000076512"/>
    </source>
</evidence>
<evidence type="ECO:0000313" key="2">
    <source>
        <dbReference type="EMBL" id="KZM71171.1"/>
    </source>
</evidence>